<accession>A0A4Y2AVU5</accession>
<organism evidence="1 2">
    <name type="scientific">Araneus ventricosus</name>
    <name type="common">Orbweaver spider</name>
    <name type="synonym">Epeira ventricosa</name>
    <dbReference type="NCBI Taxonomy" id="182803"/>
    <lineage>
        <taxon>Eukaryota</taxon>
        <taxon>Metazoa</taxon>
        <taxon>Ecdysozoa</taxon>
        <taxon>Arthropoda</taxon>
        <taxon>Chelicerata</taxon>
        <taxon>Arachnida</taxon>
        <taxon>Araneae</taxon>
        <taxon>Araneomorphae</taxon>
        <taxon>Entelegynae</taxon>
        <taxon>Araneoidea</taxon>
        <taxon>Araneidae</taxon>
        <taxon>Araneus</taxon>
    </lineage>
</organism>
<name>A0A4Y2AVU5_ARAVE</name>
<dbReference type="Proteomes" id="UP000499080">
    <property type="component" value="Unassembled WGS sequence"/>
</dbReference>
<evidence type="ECO:0000313" key="1">
    <source>
        <dbReference type="EMBL" id="GBL84181.1"/>
    </source>
</evidence>
<reference evidence="1 2" key="1">
    <citation type="journal article" date="2019" name="Sci. Rep.">
        <title>Orb-weaving spider Araneus ventricosus genome elucidates the spidroin gene catalogue.</title>
        <authorList>
            <person name="Kono N."/>
            <person name="Nakamura H."/>
            <person name="Ohtoshi R."/>
            <person name="Moran D.A.P."/>
            <person name="Shinohara A."/>
            <person name="Yoshida Y."/>
            <person name="Fujiwara M."/>
            <person name="Mori M."/>
            <person name="Tomita M."/>
            <person name="Arakawa K."/>
        </authorList>
    </citation>
    <scope>NUCLEOTIDE SEQUENCE [LARGE SCALE GENOMIC DNA]</scope>
</reference>
<evidence type="ECO:0000313" key="2">
    <source>
        <dbReference type="Proteomes" id="UP000499080"/>
    </source>
</evidence>
<gene>
    <name evidence="1" type="ORF">AVEN_118585_1</name>
</gene>
<comment type="caution">
    <text evidence="1">The sequence shown here is derived from an EMBL/GenBank/DDBJ whole genome shotgun (WGS) entry which is preliminary data.</text>
</comment>
<dbReference type="OrthoDB" id="10448640at2759"/>
<protein>
    <submittedName>
        <fullName evidence="1">Uncharacterized protein</fullName>
    </submittedName>
</protein>
<sequence>MSHQVEAPQRSIKAPKIQAIGLDNSESLSDIICLYEFALISPFLSFKLSLRRIQTSIHPNCVHRRLLDDTKVNRPFTRFPEWRKTRKKTNTKKQNKDAGVFAPSFMGFWGDNFQECLALSSIQDHLGFLEFIPGPPEMP</sequence>
<dbReference type="AlphaFoldDB" id="A0A4Y2AVU5"/>
<dbReference type="EMBL" id="BGPR01000036">
    <property type="protein sequence ID" value="GBL84181.1"/>
    <property type="molecule type" value="Genomic_DNA"/>
</dbReference>
<keyword evidence="2" id="KW-1185">Reference proteome</keyword>
<proteinExistence type="predicted"/>